<feature type="domain" description="Signal transduction histidine kinase subgroup 3 dimerisation and phosphoacceptor" evidence="11">
    <location>
        <begin position="177"/>
        <end position="243"/>
    </location>
</feature>
<keyword evidence="3" id="KW-0597">Phosphoprotein</keyword>
<dbReference type="InterPro" id="IPR050482">
    <property type="entry name" value="Sensor_HK_TwoCompSys"/>
</dbReference>
<dbReference type="SUPFAM" id="SSF55874">
    <property type="entry name" value="ATPase domain of HSP90 chaperone/DNA topoisomerase II/histidine kinase"/>
    <property type="match status" value="1"/>
</dbReference>
<dbReference type="Gene3D" id="3.30.565.10">
    <property type="entry name" value="Histidine kinase-like ATPase, C-terminal domain"/>
    <property type="match status" value="1"/>
</dbReference>
<dbReference type="EC" id="2.7.13.3" evidence="2"/>
<keyword evidence="9" id="KW-0175">Coiled coil</keyword>
<evidence type="ECO:0000259" key="11">
    <source>
        <dbReference type="Pfam" id="PF07730"/>
    </source>
</evidence>
<evidence type="ECO:0000313" key="12">
    <source>
        <dbReference type="EMBL" id="OUM49699.1"/>
    </source>
</evidence>
<dbReference type="InterPro" id="IPR036890">
    <property type="entry name" value="HATPase_C_sf"/>
</dbReference>
<dbReference type="Proteomes" id="UP000219775">
    <property type="component" value="Unassembled WGS sequence"/>
</dbReference>
<evidence type="ECO:0000256" key="5">
    <source>
        <dbReference type="ARBA" id="ARBA00022741"/>
    </source>
</evidence>
<name>A0A1Y3MGZ8_9BACI</name>
<evidence type="ECO:0000256" key="2">
    <source>
        <dbReference type="ARBA" id="ARBA00012438"/>
    </source>
</evidence>
<dbReference type="EMBL" id="MWPX01000004">
    <property type="protein sequence ID" value="OUM49699.1"/>
    <property type="molecule type" value="Genomic_DNA"/>
</dbReference>
<organism evidence="12 14">
    <name type="scientific">Bacillus pseudomycoides</name>
    <dbReference type="NCBI Taxonomy" id="64104"/>
    <lineage>
        <taxon>Bacteria</taxon>
        <taxon>Bacillati</taxon>
        <taxon>Bacillota</taxon>
        <taxon>Bacilli</taxon>
        <taxon>Bacillales</taxon>
        <taxon>Bacillaceae</taxon>
        <taxon>Bacillus</taxon>
        <taxon>Bacillus cereus group</taxon>
    </lineage>
</organism>
<dbReference type="InterPro" id="IPR011712">
    <property type="entry name" value="Sig_transdc_His_kin_sub3_dim/P"/>
</dbReference>
<dbReference type="EMBL" id="NUDP01000012">
    <property type="protein sequence ID" value="PEM72431.1"/>
    <property type="molecule type" value="Genomic_DNA"/>
</dbReference>
<dbReference type="Proteomes" id="UP000195321">
    <property type="component" value="Unassembled WGS sequence"/>
</dbReference>
<evidence type="ECO:0000256" key="9">
    <source>
        <dbReference type="SAM" id="Coils"/>
    </source>
</evidence>
<feature type="transmembrane region" description="Helical" evidence="10">
    <location>
        <begin position="98"/>
        <end position="131"/>
    </location>
</feature>
<proteinExistence type="predicted"/>
<evidence type="ECO:0000256" key="8">
    <source>
        <dbReference type="ARBA" id="ARBA00023012"/>
    </source>
</evidence>
<dbReference type="GO" id="GO:0016020">
    <property type="term" value="C:membrane"/>
    <property type="evidence" value="ECO:0007669"/>
    <property type="project" value="InterPro"/>
</dbReference>
<dbReference type="Pfam" id="PF07730">
    <property type="entry name" value="HisKA_3"/>
    <property type="match status" value="1"/>
</dbReference>
<dbReference type="GO" id="GO:0005524">
    <property type="term" value="F:ATP binding"/>
    <property type="evidence" value="ECO:0007669"/>
    <property type="project" value="UniProtKB-KW"/>
</dbReference>
<keyword evidence="10" id="KW-0472">Membrane</keyword>
<comment type="catalytic activity">
    <reaction evidence="1">
        <text>ATP + protein L-histidine = ADP + protein N-phospho-L-histidine.</text>
        <dbReference type="EC" id="2.7.13.3"/>
    </reaction>
</comment>
<keyword evidence="5" id="KW-0547">Nucleotide-binding</keyword>
<dbReference type="GO" id="GO:0000155">
    <property type="term" value="F:phosphorelay sensor kinase activity"/>
    <property type="evidence" value="ECO:0007669"/>
    <property type="project" value="InterPro"/>
</dbReference>
<keyword evidence="8" id="KW-0902">Two-component regulatory system</keyword>
<evidence type="ECO:0000256" key="3">
    <source>
        <dbReference type="ARBA" id="ARBA00022553"/>
    </source>
</evidence>
<evidence type="ECO:0000256" key="4">
    <source>
        <dbReference type="ARBA" id="ARBA00022679"/>
    </source>
</evidence>
<protein>
    <recommendedName>
        <fullName evidence="2">histidine kinase</fullName>
        <ecNumber evidence="2">2.7.13.3</ecNumber>
    </recommendedName>
</protein>
<keyword evidence="6 12" id="KW-0418">Kinase</keyword>
<reference evidence="13 15" key="2">
    <citation type="submission" date="2017-09" db="EMBL/GenBank/DDBJ databases">
        <title>Large-scale bioinformatics analysis of Bacillus genomes uncovers conserved roles of natural products in bacterial physiology.</title>
        <authorList>
            <consortium name="Agbiome Team Llc"/>
            <person name="Bleich R.M."/>
            <person name="Grubbs K.J."/>
            <person name="Santa Maria K.C."/>
            <person name="Allen S.E."/>
            <person name="Farag S."/>
            <person name="Shank E.A."/>
            <person name="Bowers A."/>
        </authorList>
    </citation>
    <scope>NUCLEOTIDE SEQUENCE [LARGE SCALE GENOMIC DNA]</scope>
    <source>
        <strain evidence="13 15">AFS009893</strain>
    </source>
</reference>
<evidence type="ECO:0000256" key="6">
    <source>
        <dbReference type="ARBA" id="ARBA00022777"/>
    </source>
</evidence>
<evidence type="ECO:0000256" key="10">
    <source>
        <dbReference type="SAM" id="Phobius"/>
    </source>
</evidence>
<dbReference type="Gene3D" id="1.20.5.1930">
    <property type="match status" value="1"/>
</dbReference>
<feature type="transmembrane region" description="Helical" evidence="10">
    <location>
        <begin position="5"/>
        <end position="22"/>
    </location>
</feature>
<dbReference type="PANTHER" id="PTHR24421">
    <property type="entry name" value="NITRATE/NITRITE SENSOR PROTEIN NARX-RELATED"/>
    <property type="match status" value="1"/>
</dbReference>
<sequence>MEFWLIVSKLIVFLYIVFSYIHSNVTNLPWVIFTLLSYLCINVTISILKKDAYKKILIGLSIGIIALFTWRIHPFFILFLPLNLYEIVSYYIEKKWQIFFIMILPIVFADESVQMTYGLITAFCFLVLMMADRYIVRLLKLEKQNDKMRKDMQRLTKSLNENKEYIRQSEYTFKLEERNRLSQEIHDKIGHSMTGALIQMEAAKRLMEIDKVKATELLQNAIHISKDGIENIRITLKNMKPPTEQIGIHRMKLFIDEFASKHDIKIPFVYKGNLDTISPIQWKIIGENIMEALTNAMKYADATVISIDIHVLNKMVKVQVKDNGKGVVFVKKGLGIIGMEERTASVNGKIIVDGTNGFSVTMLLPIQ</sequence>
<keyword evidence="10" id="KW-0812">Transmembrane</keyword>
<evidence type="ECO:0000313" key="13">
    <source>
        <dbReference type="EMBL" id="PEM72431.1"/>
    </source>
</evidence>
<keyword evidence="7" id="KW-0067">ATP-binding</keyword>
<evidence type="ECO:0000256" key="1">
    <source>
        <dbReference type="ARBA" id="ARBA00000085"/>
    </source>
</evidence>
<dbReference type="CDD" id="cd16917">
    <property type="entry name" value="HATPase_UhpB-NarQ-NarX-like"/>
    <property type="match status" value="1"/>
</dbReference>
<feature type="transmembrane region" description="Helical" evidence="10">
    <location>
        <begin position="57"/>
        <end position="78"/>
    </location>
</feature>
<feature type="coiled-coil region" evidence="9">
    <location>
        <begin position="131"/>
        <end position="158"/>
    </location>
</feature>
<keyword evidence="10" id="KW-1133">Transmembrane helix</keyword>
<evidence type="ECO:0000313" key="14">
    <source>
        <dbReference type="Proteomes" id="UP000195321"/>
    </source>
</evidence>
<evidence type="ECO:0000313" key="15">
    <source>
        <dbReference type="Proteomes" id="UP000219775"/>
    </source>
</evidence>
<dbReference type="GO" id="GO:0046983">
    <property type="term" value="F:protein dimerization activity"/>
    <property type="evidence" value="ECO:0007669"/>
    <property type="project" value="InterPro"/>
</dbReference>
<accession>A0A1Y3MGZ8</accession>
<keyword evidence="4" id="KW-0808">Transferase</keyword>
<gene>
    <name evidence="12" type="ORF">BW425_05820</name>
    <name evidence="13" type="ORF">CN613_03175</name>
</gene>
<dbReference type="PANTHER" id="PTHR24421:SF10">
    <property type="entry name" value="NITRATE_NITRITE SENSOR PROTEIN NARQ"/>
    <property type="match status" value="1"/>
</dbReference>
<feature type="transmembrane region" description="Helical" evidence="10">
    <location>
        <begin position="28"/>
        <end position="48"/>
    </location>
</feature>
<comment type="caution">
    <text evidence="12">The sequence shown here is derived from an EMBL/GenBank/DDBJ whole genome shotgun (WGS) entry which is preliminary data.</text>
</comment>
<dbReference type="RefSeq" id="WP_016114317.1">
    <property type="nucleotide sequence ID" value="NZ_CP189809.1"/>
</dbReference>
<dbReference type="AlphaFoldDB" id="A0A1Y3MGZ8"/>
<evidence type="ECO:0000256" key="7">
    <source>
        <dbReference type="ARBA" id="ARBA00022840"/>
    </source>
</evidence>
<reference evidence="12 14" key="1">
    <citation type="submission" date="2017-02" db="EMBL/GenBank/DDBJ databases">
        <title>Bacillus pseudomycoides isolate FSL K6-0042.</title>
        <authorList>
            <person name="Kovac J."/>
        </authorList>
    </citation>
    <scope>NUCLEOTIDE SEQUENCE [LARGE SCALE GENOMIC DNA]</scope>
    <source>
        <strain evidence="12 14">FSL K6-0042</strain>
    </source>
</reference>